<sequence length="424" mass="46745">MHFKTLSSALIVLFLSTLVLGLPTGLDVRQAADIIVHDGNDSVPCSQIRCQDGFAYLGTTGYCICPRWKKQDLTKPCGSLKCPNTTKLYYDYVANRCLCEPKYGIPWLIHQATDRIAQHNASVYSVQPYFLDDVISFHVQLAGAPDGFNLNASTTIAASSIGTNPAPNLVLMPTNMKPRAPTAADETALIIAVTFEPGDSITYHVQISNGTVVKLHGDKYVHDIDLIDPSAPPSLSILTSQSLSHVKRDAWFQDEQADPSKRPAPHNSFDSFLRRSVSDQSGVSREPTPEACRHMAKTCHGEAEPYLDETTGQCYCVVYRTGIKEPVIVSNTNYWPRAEHVVSQEEERSNSGSFDEAPTCEDPHKMDPRDSPCLEWGKIHCSSRTARVWNKPDKPCDCVQYHDYTGPFWPQSHGGKAACPGGDS</sequence>
<evidence type="ECO:0000313" key="3">
    <source>
        <dbReference type="EMBL" id="KAF7507679.1"/>
    </source>
</evidence>
<keyword evidence="4" id="KW-1185">Reference proteome</keyword>
<proteinExistence type="predicted"/>
<feature type="signal peptide" evidence="2">
    <location>
        <begin position="1"/>
        <end position="21"/>
    </location>
</feature>
<dbReference type="OrthoDB" id="4137750at2759"/>
<name>A0A8H7AHT1_9EURO</name>
<organism evidence="3 4">
    <name type="scientific">Endocarpon pusillum</name>
    <dbReference type="NCBI Taxonomy" id="364733"/>
    <lineage>
        <taxon>Eukaryota</taxon>
        <taxon>Fungi</taxon>
        <taxon>Dikarya</taxon>
        <taxon>Ascomycota</taxon>
        <taxon>Pezizomycotina</taxon>
        <taxon>Eurotiomycetes</taxon>
        <taxon>Chaetothyriomycetidae</taxon>
        <taxon>Verrucariales</taxon>
        <taxon>Verrucariaceae</taxon>
        <taxon>Endocarpon</taxon>
    </lineage>
</organism>
<feature type="region of interest" description="Disordered" evidence="1">
    <location>
        <begin position="343"/>
        <end position="367"/>
    </location>
</feature>
<feature type="chain" id="PRO_5034127189" evidence="2">
    <location>
        <begin position="22"/>
        <end position="424"/>
    </location>
</feature>
<protein>
    <submittedName>
        <fullName evidence="3">Uncharacterized protein</fullName>
    </submittedName>
</protein>
<reference evidence="3" key="1">
    <citation type="submission" date="2020-02" db="EMBL/GenBank/DDBJ databases">
        <authorList>
            <person name="Palmer J.M."/>
        </authorList>
    </citation>
    <scope>NUCLEOTIDE SEQUENCE</scope>
    <source>
        <strain evidence="3">EPUS1.4</strain>
        <tissue evidence="3">Thallus</tissue>
    </source>
</reference>
<comment type="caution">
    <text evidence="3">The sequence shown here is derived from an EMBL/GenBank/DDBJ whole genome shotgun (WGS) entry which is preliminary data.</text>
</comment>
<evidence type="ECO:0000313" key="4">
    <source>
        <dbReference type="Proteomes" id="UP000606974"/>
    </source>
</evidence>
<evidence type="ECO:0000256" key="2">
    <source>
        <dbReference type="SAM" id="SignalP"/>
    </source>
</evidence>
<accession>A0A8H7AHT1</accession>
<evidence type="ECO:0000256" key="1">
    <source>
        <dbReference type="SAM" id="MobiDB-lite"/>
    </source>
</evidence>
<dbReference type="AlphaFoldDB" id="A0A8H7AHT1"/>
<dbReference type="Proteomes" id="UP000606974">
    <property type="component" value="Unassembled WGS sequence"/>
</dbReference>
<dbReference type="EMBL" id="JAACFV010000065">
    <property type="protein sequence ID" value="KAF7507679.1"/>
    <property type="molecule type" value="Genomic_DNA"/>
</dbReference>
<gene>
    <name evidence="3" type="ORF">GJ744_010232</name>
</gene>
<keyword evidence="2" id="KW-0732">Signal</keyword>